<organism evidence="1 2">
    <name type="scientific">Trichonephila clavipes</name>
    <name type="common">Golden silk orbweaver</name>
    <name type="synonym">Nephila clavipes</name>
    <dbReference type="NCBI Taxonomy" id="2585209"/>
    <lineage>
        <taxon>Eukaryota</taxon>
        <taxon>Metazoa</taxon>
        <taxon>Ecdysozoa</taxon>
        <taxon>Arthropoda</taxon>
        <taxon>Chelicerata</taxon>
        <taxon>Arachnida</taxon>
        <taxon>Araneae</taxon>
        <taxon>Araneomorphae</taxon>
        <taxon>Entelegynae</taxon>
        <taxon>Araneoidea</taxon>
        <taxon>Nephilidae</taxon>
        <taxon>Trichonephila</taxon>
    </lineage>
</organism>
<evidence type="ECO:0000313" key="1">
    <source>
        <dbReference type="EMBL" id="GFY08912.1"/>
    </source>
</evidence>
<proteinExistence type="predicted"/>
<reference evidence="1" key="1">
    <citation type="submission" date="2020-08" db="EMBL/GenBank/DDBJ databases">
        <title>Multicomponent nature underlies the extraordinary mechanical properties of spider dragline silk.</title>
        <authorList>
            <person name="Kono N."/>
            <person name="Nakamura H."/>
            <person name="Mori M."/>
            <person name="Yoshida Y."/>
            <person name="Ohtoshi R."/>
            <person name="Malay A.D."/>
            <person name="Moran D.A.P."/>
            <person name="Tomita M."/>
            <person name="Numata K."/>
            <person name="Arakawa K."/>
        </authorList>
    </citation>
    <scope>NUCLEOTIDE SEQUENCE</scope>
</reference>
<comment type="caution">
    <text evidence="1">The sequence shown here is derived from an EMBL/GenBank/DDBJ whole genome shotgun (WGS) entry which is preliminary data.</text>
</comment>
<dbReference type="EMBL" id="BMAU01021284">
    <property type="protein sequence ID" value="GFY08912.1"/>
    <property type="molecule type" value="Genomic_DNA"/>
</dbReference>
<protein>
    <submittedName>
        <fullName evidence="1">Uncharacterized protein</fullName>
    </submittedName>
</protein>
<dbReference type="Proteomes" id="UP000887159">
    <property type="component" value="Unassembled WGS sequence"/>
</dbReference>
<name>A0A8X6S7K1_TRICX</name>
<sequence length="83" mass="9490">MVIHVKSVEALSPHVDMEVWRKGFKHRCRSRHLIERLKFTRTATAGSDVVQSGRPIFDDFFRISAITRRMLSSKWSSACGLSA</sequence>
<evidence type="ECO:0000313" key="2">
    <source>
        <dbReference type="Proteomes" id="UP000887159"/>
    </source>
</evidence>
<dbReference type="AlphaFoldDB" id="A0A8X6S7K1"/>
<gene>
    <name evidence="1" type="ORF">TNCV_4661041</name>
</gene>
<accession>A0A8X6S7K1</accession>
<keyword evidence="2" id="KW-1185">Reference proteome</keyword>